<proteinExistence type="predicted"/>
<dbReference type="EMBL" id="LR796237">
    <property type="protein sequence ID" value="CAB4129552.1"/>
    <property type="molecule type" value="Genomic_DNA"/>
</dbReference>
<dbReference type="NCBIfam" id="TIGR01443">
    <property type="entry name" value="intein_Cterm"/>
    <property type="match status" value="1"/>
</dbReference>
<dbReference type="SUPFAM" id="SSF51294">
    <property type="entry name" value="Hedgehog/intein (Hint) domain"/>
    <property type="match status" value="1"/>
</dbReference>
<organism evidence="1">
    <name type="scientific">uncultured Caudovirales phage</name>
    <dbReference type="NCBI Taxonomy" id="2100421"/>
    <lineage>
        <taxon>Viruses</taxon>
        <taxon>Duplodnaviria</taxon>
        <taxon>Heunggongvirae</taxon>
        <taxon>Uroviricota</taxon>
        <taxon>Caudoviricetes</taxon>
        <taxon>Peduoviridae</taxon>
        <taxon>Maltschvirus</taxon>
        <taxon>Maltschvirus maltsch</taxon>
    </lineage>
</organism>
<protein>
    <submittedName>
        <fullName evidence="1">Intein C-terminal splicing region</fullName>
    </submittedName>
</protein>
<name>A0A6J5L7Z5_9CAUD</name>
<dbReference type="Gene3D" id="2.170.16.10">
    <property type="entry name" value="Hedgehog/Intein (Hint) domain"/>
    <property type="match status" value="1"/>
</dbReference>
<dbReference type="Gene3D" id="3.40.50.300">
    <property type="entry name" value="P-loop containing nucleotide triphosphate hydrolases"/>
    <property type="match status" value="1"/>
</dbReference>
<dbReference type="InterPro" id="IPR030934">
    <property type="entry name" value="Intein_C"/>
</dbReference>
<evidence type="ECO:0000313" key="1">
    <source>
        <dbReference type="EMBL" id="CAB4129552.1"/>
    </source>
</evidence>
<sequence>MLKLSDLVTRKFTDIQPIGDNEWSVQTDSGWQYIQEVKQTVPYQVHNLTLTNGLSLECADTHIVFNENMDEVFVKDLTPGEMIQTERGLSTVDALAATAREEQMYDLAVDSPDHRFYSNGILSHNSTCAAGYLLWYAMFVPNSTILVAAHKYTGSQEIMQRIRFAYENCPDHIKAGCTKYNQGSLDFENGSRIVSATTTENTGRGMSISLLYCLDGDSTTVKIRHKETHVEETVTLAELYGRLGNASKILT</sequence>
<reference evidence="1" key="1">
    <citation type="submission" date="2020-04" db="EMBL/GenBank/DDBJ databases">
        <authorList>
            <person name="Chiriac C."/>
            <person name="Salcher M."/>
            <person name="Ghai R."/>
            <person name="Kavagutti S V."/>
        </authorList>
    </citation>
    <scope>NUCLEOTIDE SEQUENCE</scope>
</reference>
<gene>
    <name evidence="1" type="ORF">UFOVP116_38</name>
</gene>
<dbReference type="PROSITE" id="PS50818">
    <property type="entry name" value="INTEIN_C_TER"/>
    <property type="match status" value="1"/>
</dbReference>
<dbReference type="InterPro" id="IPR036844">
    <property type="entry name" value="Hint_dom_sf"/>
</dbReference>
<accession>A0A6J5L7Z5</accession>
<dbReference type="InterPro" id="IPR027417">
    <property type="entry name" value="P-loop_NTPase"/>
</dbReference>